<sequence length="422" mass="47552">MQDEVLSGLDDDIWSQETVNAVIAAKAEKRATKGLTLNCYSLDVGAREDENEKFNEEHINAFADSIYERAQTLADGEIFRFQVAVKVNNVHWTAVDMEVSNNSVKALNLDAMGDESGISAAEAMFHQLADKYPNSNDAAAADNFKFTWLKLKIIDGTYDKTQGIQYDNNSCSRFTLDHLFHLANIDTFRALNADQAFRKYNIIEQDRKHRIVQSFDSSTMPKEFSFLYRDTQSKTSFASLPDNIKQQVVNKKGQTLAQSEAAHTQTIQIKGEGKLNNQAIYNKKAGFAVDARALATATDHQALLDNRDLLNALDNNTFLQGHNFCKQSITRNLIDEAKTIKSAKSIGSLSDIYHHFRDTLSIYRAEKKLASNNEEDALAHLAKLKSTTPIHKEQLAQAKENFNKQNEKQGNTEERDDMARRL</sequence>
<dbReference type="EMBL" id="JH413793">
    <property type="protein sequence ID" value="EHL32831.1"/>
    <property type="molecule type" value="Genomic_DNA"/>
</dbReference>
<feature type="region of interest" description="Disordered" evidence="1">
    <location>
        <begin position="400"/>
        <end position="422"/>
    </location>
</feature>
<dbReference type="eggNOG" id="ENOG5031EP9">
    <property type="taxonomic scope" value="Bacteria"/>
</dbReference>
<protein>
    <submittedName>
        <fullName evidence="2">Uncharacterized protein</fullName>
    </submittedName>
</protein>
<reference evidence="2 3" key="1">
    <citation type="journal article" date="2011" name="BMC Genomics">
        <title>Insight into cross-talk between intra-amoebal pathogens.</title>
        <authorList>
            <person name="Gimenez G."/>
            <person name="Bertelli C."/>
            <person name="Moliner C."/>
            <person name="Robert C."/>
            <person name="Raoult D."/>
            <person name="Fournier P.E."/>
            <person name="Greub G."/>
        </authorList>
    </citation>
    <scope>NUCLEOTIDE SEQUENCE [LARGE SCALE GENOMIC DNA]</scope>
    <source>
        <strain evidence="2 3">LLAP12</strain>
    </source>
</reference>
<organism evidence="2 3">
    <name type="scientific">Legionella drancourtii LLAP12</name>
    <dbReference type="NCBI Taxonomy" id="658187"/>
    <lineage>
        <taxon>Bacteria</taxon>
        <taxon>Pseudomonadati</taxon>
        <taxon>Pseudomonadota</taxon>
        <taxon>Gammaproteobacteria</taxon>
        <taxon>Legionellales</taxon>
        <taxon>Legionellaceae</taxon>
        <taxon>Legionella</taxon>
    </lineage>
</organism>
<gene>
    <name evidence="2" type="ORF">LDG_5069</name>
</gene>
<dbReference type="AlphaFoldDB" id="G9EIR3"/>
<name>G9EIR3_9GAMM</name>
<proteinExistence type="predicted"/>
<dbReference type="RefSeq" id="WP_006869060.1">
    <property type="nucleotide sequence ID" value="NZ_JH413793.1"/>
</dbReference>
<keyword evidence="3" id="KW-1185">Reference proteome</keyword>
<dbReference type="OrthoDB" id="5634220at2"/>
<dbReference type="HOGENOM" id="CLU_650190_0_0_6"/>
<evidence type="ECO:0000313" key="3">
    <source>
        <dbReference type="Proteomes" id="UP000002770"/>
    </source>
</evidence>
<evidence type="ECO:0000256" key="1">
    <source>
        <dbReference type="SAM" id="MobiDB-lite"/>
    </source>
</evidence>
<dbReference type="Proteomes" id="UP000002770">
    <property type="component" value="Unassembled WGS sequence"/>
</dbReference>
<accession>G9EIR3</accession>
<feature type="compositionally biased region" description="Basic and acidic residues" evidence="1">
    <location>
        <begin position="401"/>
        <end position="422"/>
    </location>
</feature>
<evidence type="ECO:0000313" key="2">
    <source>
        <dbReference type="EMBL" id="EHL32831.1"/>
    </source>
</evidence>
<dbReference type="InParanoid" id="G9EIR3"/>